<proteinExistence type="predicted"/>
<feature type="compositionally biased region" description="Low complexity" evidence="1">
    <location>
        <begin position="76"/>
        <end position="111"/>
    </location>
</feature>
<gene>
    <name evidence="2" type="ORF">K443DRAFT_3860</name>
</gene>
<dbReference type="EMBL" id="KN838560">
    <property type="protein sequence ID" value="KIK05363.1"/>
    <property type="molecule type" value="Genomic_DNA"/>
</dbReference>
<evidence type="ECO:0000256" key="1">
    <source>
        <dbReference type="SAM" id="MobiDB-lite"/>
    </source>
</evidence>
<protein>
    <submittedName>
        <fullName evidence="2">Uncharacterized protein</fullName>
    </submittedName>
</protein>
<organism evidence="2 3">
    <name type="scientific">Laccaria amethystina LaAM-08-1</name>
    <dbReference type="NCBI Taxonomy" id="1095629"/>
    <lineage>
        <taxon>Eukaryota</taxon>
        <taxon>Fungi</taxon>
        <taxon>Dikarya</taxon>
        <taxon>Basidiomycota</taxon>
        <taxon>Agaricomycotina</taxon>
        <taxon>Agaricomycetes</taxon>
        <taxon>Agaricomycetidae</taxon>
        <taxon>Agaricales</taxon>
        <taxon>Agaricineae</taxon>
        <taxon>Hydnangiaceae</taxon>
        <taxon>Laccaria</taxon>
    </lineage>
</organism>
<feature type="region of interest" description="Disordered" evidence="1">
    <location>
        <begin position="1"/>
        <end position="119"/>
    </location>
</feature>
<evidence type="ECO:0000313" key="2">
    <source>
        <dbReference type="EMBL" id="KIK05363.1"/>
    </source>
</evidence>
<dbReference type="HOGENOM" id="CLU_2061861_0_0_1"/>
<reference evidence="3" key="2">
    <citation type="submission" date="2015-01" db="EMBL/GenBank/DDBJ databases">
        <title>Evolutionary Origins and Diversification of the Mycorrhizal Mutualists.</title>
        <authorList>
            <consortium name="DOE Joint Genome Institute"/>
            <consortium name="Mycorrhizal Genomics Consortium"/>
            <person name="Kohler A."/>
            <person name="Kuo A."/>
            <person name="Nagy L.G."/>
            <person name="Floudas D."/>
            <person name="Copeland A."/>
            <person name="Barry K.W."/>
            <person name="Cichocki N."/>
            <person name="Veneault-Fourrey C."/>
            <person name="LaButti K."/>
            <person name="Lindquist E.A."/>
            <person name="Lipzen A."/>
            <person name="Lundell T."/>
            <person name="Morin E."/>
            <person name="Murat C."/>
            <person name="Riley R."/>
            <person name="Ohm R."/>
            <person name="Sun H."/>
            <person name="Tunlid A."/>
            <person name="Henrissat B."/>
            <person name="Grigoriev I.V."/>
            <person name="Hibbett D.S."/>
            <person name="Martin F."/>
        </authorList>
    </citation>
    <scope>NUCLEOTIDE SEQUENCE [LARGE SCALE GENOMIC DNA]</scope>
    <source>
        <strain evidence="3">LaAM-08-1</strain>
    </source>
</reference>
<feature type="compositionally biased region" description="Pro residues" evidence="1">
    <location>
        <begin position="63"/>
        <end position="75"/>
    </location>
</feature>
<feature type="compositionally biased region" description="Basic and acidic residues" evidence="1">
    <location>
        <begin position="1"/>
        <end position="10"/>
    </location>
</feature>
<dbReference type="Proteomes" id="UP000054477">
    <property type="component" value="Unassembled WGS sequence"/>
</dbReference>
<dbReference type="AlphaFoldDB" id="A0A0C9YB84"/>
<name>A0A0C9YB84_9AGAR</name>
<sequence length="119" mass="12924">MPSTDNEPHRPQTTARRPRTTLTASHEQQQAPTDKWQAHTADNDPPLLDDERPQSTTTAQHPIPSPSIPPPPSLPFPSITLHPSLPSASLPPLSLHHSIPPSPLHNSLHHSPPLPPPSL</sequence>
<evidence type="ECO:0000313" key="3">
    <source>
        <dbReference type="Proteomes" id="UP000054477"/>
    </source>
</evidence>
<keyword evidence="3" id="KW-1185">Reference proteome</keyword>
<reference evidence="2 3" key="1">
    <citation type="submission" date="2014-04" db="EMBL/GenBank/DDBJ databases">
        <authorList>
            <consortium name="DOE Joint Genome Institute"/>
            <person name="Kuo A."/>
            <person name="Kohler A."/>
            <person name="Nagy L.G."/>
            <person name="Floudas D."/>
            <person name="Copeland A."/>
            <person name="Barry K.W."/>
            <person name="Cichocki N."/>
            <person name="Veneault-Fourrey C."/>
            <person name="LaButti K."/>
            <person name="Lindquist E.A."/>
            <person name="Lipzen A."/>
            <person name="Lundell T."/>
            <person name="Morin E."/>
            <person name="Murat C."/>
            <person name="Sun H."/>
            <person name="Tunlid A."/>
            <person name="Henrissat B."/>
            <person name="Grigoriev I.V."/>
            <person name="Hibbett D.S."/>
            <person name="Martin F."/>
            <person name="Nordberg H.P."/>
            <person name="Cantor M.N."/>
            <person name="Hua S.X."/>
        </authorList>
    </citation>
    <scope>NUCLEOTIDE SEQUENCE [LARGE SCALE GENOMIC DNA]</scope>
    <source>
        <strain evidence="2 3">LaAM-08-1</strain>
    </source>
</reference>
<feature type="compositionally biased region" description="Low complexity" evidence="1">
    <location>
        <begin position="11"/>
        <end position="24"/>
    </location>
</feature>
<accession>A0A0C9YB84</accession>